<organism evidence="7 8">
    <name type="scientific">Coniophora puteana (strain RWD-64-598)</name>
    <name type="common">Brown rot fungus</name>
    <dbReference type="NCBI Taxonomy" id="741705"/>
    <lineage>
        <taxon>Eukaryota</taxon>
        <taxon>Fungi</taxon>
        <taxon>Dikarya</taxon>
        <taxon>Basidiomycota</taxon>
        <taxon>Agaricomycotina</taxon>
        <taxon>Agaricomycetes</taxon>
        <taxon>Agaricomycetidae</taxon>
        <taxon>Boletales</taxon>
        <taxon>Coniophorineae</taxon>
        <taxon>Coniophoraceae</taxon>
        <taxon>Coniophora</taxon>
    </lineage>
</organism>
<dbReference type="Pfam" id="PF00248">
    <property type="entry name" value="Aldo_ket_red"/>
    <property type="match status" value="1"/>
</dbReference>
<protein>
    <submittedName>
        <fullName evidence="7">Aldo-keto reductase</fullName>
    </submittedName>
</protein>
<dbReference type="SUPFAM" id="SSF51430">
    <property type="entry name" value="NAD(P)-linked oxidoreductase"/>
    <property type="match status" value="1"/>
</dbReference>
<evidence type="ECO:0000259" key="6">
    <source>
        <dbReference type="Pfam" id="PF00248"/>
    </source>
</evidence>
<dbReference type="PANTHER" id="PTHR43827:SF13">
    <property type="entry name" value="ALDO_KETO REDUCTASE FAMILY PROTEIN"/>
    <property type="match status" value="1"/>
</dbReference>
<dbReference type="CDD" id="cd19071">
    <property type="entry name" value="AKR_AKR1-5-like"/>
    <property type="match status" value="1"/>
</dbReference>
<feature type="binding site" evidence="4">
    <location>
        <position position="117"/>
    </location>
    <ligand>
        <name>substrate</name>
    </ligand>
</feature>
<dbReference type="RefSeq" id="XP_007765624.1">
    <property type="nucleotide sequence ID" value="XM_007767434.1"/>
</dbReference>
<dbReference type="Gene3D" id="3.20.20.100">
    <property type="entry name" value="NADP-dependent oxidoreductase domain"/>
    <property type="match status" value="1"/>
</dbReference>
<sequence>MSSQQLTLHSTIRLVDGYEMPILGYGTYEVDSQDAYDGVTWALEAGYRHIDSATWYDNESECGRAIRDFCARAGTPREDIFYTTKLKINGTRASTTKAIDASLAACGLGYLDLYLIHGPIGGEKARRESWAGVLDAQKAGKIRSVGVSNFGMKHLSEMEAWGMGLPVVQQIDLHPFMTRTDIVEWCKERNVVLQAWAPLVRGMRFRHPAITSLAKKYSKAPAHVLLRYSLQKGFVALPKSVRKERIVENTQIFDFELTEEEMALLDNLDEYLVTDWDPVNCP</sequence>
<dbReference type="PIRSF" id="PIRSF000097">
    <property type="entry name" value="AKR"/>
    <property type="match status" value="1"/>
</dbReference>
<evidence type="ECO:0000256" key="3">
    <source>
        <dbReference type="PIRSR" id="PIRSR000097-1"/>
    </source>
</evidence>
<proteinExistence type="inferred from homology"/>
<feature type="site" description="Lowers pKa of active site Tyr" evidence="5">
    <location>
        <position position="85"/>
    </location>
</feature>
<dbReference type="InterPro" id="IPR023210">
    <property type="entry name" value="NADP_OxRdtase_dom"/>
</dbReference>
<dbReference type="PRINTS" id="PR00069">
    <property type="entry name" value="ALDKETRDTASE"/>
</dbReference>
<dbReference type="OrthoDB" id="416253at2759"/>
<keyword evidence="8" id="KW-1185">Reference proteome</keyword>
<dbReference type="EMBL" id="JH711575">
    <property type="protein sequence ID" value="EIW83694.1"/>
    <property type="molecule type" value="Genomic_DNA"/>
</dbReference>
<dbReference type="InterPro" id="IPR018170">
    <property type="entry name" value="Aldo/ket_reductase_CS"/>
</dbReference>
<comment type="similarity">
    <text evidence="1">Belongs to the aldo/keto reductase family.</text>
</comment>
<evidence type="ECO:0000256" key="1">
    <source>
        <dbReference type="ARBA" id="ARBA00007905"/>
    </source>
</evidence>
<keyword evidence="2" id="KW-0560">Oxidoreductase</keyword>
<evidence type="ECO:0000256" key="4">
    <source>
        <dbReference type="PIRSR" id="PIRSR000097-2"/>
    </source>
</evidence>
<comment type="caution">
    <text evidence="7">The sequence shown here is derived from an EMBL/GenBank/DDBJ whole genome shotgun (WGS) entry which is preliminary data.</text>
</comment>
<evidence type="ECO:0000313" key="8">
    <source>
        <dbReference type="Proteomes" id="UP000053558"/>
    </source>
</evidence>
<feature type="active site" description="Proton donor" evidence="3">
    <location>
        <position position="56"/>
    </location>
</feature>
<dbReference type="OMA" id="PRIHLGV"/>
<gene>
    <name evidence="7" type="ORF">CONPUDRAFT_119059</name>
</gene>
<evidence type="ECO:0000313" key="7">
    <source>
        <dbReference type="EMBL" id="EIW83694.1"/>
    </source>
</evidence>
<dbReference type="InterPro" id="IPR036812">
    <property type="entry name" value="NAD(P)_OxRdtase_dom_sf"/>
</dbReference>
<dbReference type="Proteomes" id="UP000053558">
    <property type="component" value="Unassembled WGS sequence"/>
</dbReference>
<dbReference type="PROSITE" id="PS00798">
    <property type="entry name" value="ALDOKETO_REDUCTASE_1"/>
    <property type="match status" value="1"/>
</dbReference>
<dbReference type="InterPro" id="IPR020471">
    <property type="entry name" value="AKR"/>
</dbReference>
<dbReference type="KEGG" id="cput:CONPUDRAFT_119059"/>
<name>A0A5M3MY42_CONPW</name>
<dbReference type="PANTHER" id="PTHR43827">
    <property type="entry name" value="2,5-DIKETO-D-GLUCONIC ACID REDUCTASE"/>
    <property type="match status" value="1"/>
</dbReference>
<feature type="domain" description="NADP-dependent oxidoreductase" evidence="6">
    <location>
        <begin position="25"/>
        <end position="269"/>
    </location>
</feature>
<dbReference type="FunFam" id="3.20.20.100:FF:000015">
    <property type="entry name" value="Oxidoreductase, aldo/keto reductase family"/>
    <property type="match status" value="1"/>
</dbReference>
<dbReference type="PROSITE" id="PS00062">
    <property type="entry name" value="ALDOKETO_REDUCTASE_2"/>
    <property type="match status" value="1"/>
</dbReference>
<dbReference type="GeneID" id="19199442"/>
<dbReference type="GO" id="GO:0016491">
    <property type="term" value="F:oxidoreductase activity"/>
    <property type="evidence" value="ECO:0007669"/>
    <property type="project" value="UniProtKB-KW"/>
</dbReference>
<accession>A0A5M3MY42</accession>
<reference evidence="8" key="1">
    <citation type="journal article" date="2012" name="Science">
        <title>The Paleozoic origin of enzymatic lignin decomposition reconstructed from 31 fungal genomes.</title>
        <authorList>
            <person name="Floudas D."/>
            <person name="Binder M."/>
            <person name="Riley R."/>
            <person name="Barry K."/>
            <person name="Blanchette R.A."/>
            <person name="Henrissat B."/>
            <person name="Martinez A.T."/>
            <person name="Otillar R."/>
            <person name="Spatafora J.W."/>
            <person name="Yadav J.S."/>
            <person name="Aerts A."/>
            <person name="Benoit I."/>
            <person name="Boyd A."/>
            <person name="Carlson A."/>
            <person name="Copeland A."/>
            <person name="Coutinho P.M."/>
            <person name="de Vries R.P."/>
            <person name="Ferreira P."/>
            <person name="Findley K."/>
            <person name="Foster B."/>
            <person name="Gaskell J."/>
            <person name="Glotzer D."/>
            <person name="Gorecki P."/>
            <person name="Heitman J."/>
            <person name="Hesse C."/>
            <person name="Hori C."/>
            <person name="Igarashi K."/>
            <person name="Jurgens J.A."/>
            <person name="Kallen N."/>
            <person name="Kersten P."/>
            <person name="Kohler A."/>
            <person name="Kuees U."/>
            <person name="Kumar T.K.A."/>
            <person name="Kuo A."/>
            <person name="LaButti K."/>
            <person name="Larrondo L.F."/>
            <person name="Lindquist E."/>
            <person name="Ling A."/>
            <person name="Lombard V."/>
            <person name="Lucas S."/>
            <person name="Lundell T."/>
            <person name="Martin R."/>
            <person name="McLaughlin D.J."/>
            <person name="Morgenstern I."/>
            <person name="Morin E."/>
            <person name="Murat C."/>
            <person name="Nagy L.G."/>
            <person name="Nolan M."/>
            <person name="Ohm R.A."/>
            <person name="Patyshakuliyeva A."/>
            <person name="Rokas A."/>
            <person name="Ruiz-Duenas F.J."/>
            <person name="Sabat G."/>
            <person name="Salamov A."/>
            <person name="Samejima M."/>
            <person name="Schmutz J."/>
            <person name="Slot J.C."/>
            <person name="St John F."/>
            <person name="Stenlid J."/>
            <person name="Sun H."/>
            <person name="Sun S."/>
            <person name="Syed K."/>
            <person name="Tsang A."/>
            <person name="Wiebenga A."/>
            <person name="Young D."/>
            <person name="Pisabarro A."/>
            <person name="Eastwood D.C."/>
            <person name="Martin F."/>
            <person name="Cullen D."/>
            <person name="Grigoriev I.V."/>
            <person name="Hibbett D.S."/>
        </authorList>
    </citation>
    <scope>NUCLEOTIDE SEQUENCE [LARGE SCALE GENOMIC DNA]</scope>
    <source>
        <strain evidence="8">RWD-64-598 SS2</strain>
    </source>
</reference>
<evidence type="ECO:0000256" key="2">
    <source>
        <dbReference type="ARBA" id="ARBA00023002"/>
    </source>
</evidence>
<evidence type="ECO:0000256" key="5">
    <source>
        <dbReference type="PIRSR" id="PIRSR000097-3"/>
    </source>
</evidence>
<dbReference type="AlphaFoldDB" id="A0A5M3MY42"/>